<dbReference type="InterPro" id="IPR012337">
    <property type="entry name" value="RNaseH-like_sf"/>
</dbReference>
<comment type="caution">
    <text evidence="3">The sequence shown here is derived from an EMBL/GenBank/DDBJ whole genome shotgun (WGS) entry which is preliminary data.</text>
</comment>
<reference evidence="3" key="1">
    <citation type="journal article" date="2014" name="Int. J. Syst. Evol. Microbiol.">
        <title>Complete genome sequence of Corynebacterium casei LMG S-19264T (=DSM 44701T), isolated from a smear-ripened cheese.</title>
        <authorList>
            <consortium name="US DOE Joint Genome Institute (JGI-PGF)"/>
            <person name="Walter F."/>
            <person name="Albersmeier A."/>
            <person name="Kalinowski J."/>
            <person name="Ruckert C."/>
        </authorList>
    </citation>
    <scope>NUCLEOTIDE SEQUENCE</scope>
    <source>
        <strain evidence="3">CGMCC 4.7299</strain>
    </source>
</reference>
<dbReference type="EMBL" id="BMMX01000026">
    <property type="protein sequence ID" value="GGL06891.1"/>
    <property type="molecule type" value="Genomic_DNA"/>
</dbReference>
<dbReference type="AlphaFoldDB" id="A0A8J3C3W1"/>
<dbReference type="SMART" id="SM00479">
    <property type="entry name" value="EXOIII"/>
    <property type="match status" value="1"/>
</dbReference>
<dbReference type="SUPFAM" id="SSF53098">
    <property type="entry name" value="Ribonuclease H-like"/>
    <property type="match status" value="1"/>
</dbReference>
<dbReference type="GO" id="GO:0003676">
    <property type="term" value="F:nucleic acid binding"/>
    <property type="evidence" value="ECO:0007669"/>
    <property type="project" value="InterPro"/>
</dbReference>
<feature type="domain" description="Exonuclease" evidence="2">
    <location>
        <begin position="2"/>
        <end position="174"/>
    </location>
</feature>
<evidence type="ECO:0000313" key="3">
    <source>
        <dbReference type="EMBL" id="GGL06891.1"/>
    </source>
</evidence>
<feature type="compositionally biased region" description="Low complexity" evidence="1">
    <location>
        <begin position="189"/>
        <end position="202"/>
    </location>
</feature>
<dbReference type="InterPro" id="IPR036397">
    <property type="entry name" value="RNaseH_sf"/>
</dbReference>
<dbReference type="GO" id="GO:0045004">
    <property type="term" value="P:DNA replication proofreading"/>
    <property type="evidence" value="ECO:0007669"/>
    <property type="project" value="TreeGrafter"/>
</dbReference>
<gene>
    <name evidence="3" type="primary">dnaQ</name>
    <name evidence="3" type="ORF">GCM10012284_46330</name>
</gene>
<protein>
    <submittedName>
        <fullName evidence="3">DNA polymerase III subunit epsilon</fullName>
    </submittedName>
</protein>
<dbReference type="GO" id="GO:0008408">
    <property type="term" value="F:3'-5' exonuclease activity"/>
    <property type="evidence" value="ECO:0007669"/>
    <property type="project" value="TreeGrafter"/>
</dbReference>
<evidence type="ECO:0000313" key="4">
    <source>
        <dbReference type="Proteomes" id="UP000656042"/>
    </source>
</evidence>
<dbReference type="PANTHER" id="PTHR30231">
    <property type="entry name" value="DNA POLYMERASE III SUBUNIT EPSILON"/>
    <property type="match status" value="1"/>
</dbReference>
<feature type="region of interest" description="Disordered" evidence="1">
    <location>
        <begin position="186"/>
        <end position="209"/>
    </location>
</feature>
<dbReference type="Proteomes" id="UP000656042">
    <property type="component" value="Unassembled WGS sequence"/>
</dbReference>
<sequence length="209" mass="22813">MELVAIDLEGSGAQDRDHEAILEIALVPIVDWQPDMTRAYCTLINPQRPIPRRPWISPGLTDDSLRTAPTTATVEPELAHRINGKYLVGHNVGVDWRLLHRRCPTITPTGLIDTLRLARTIDPKAQHGLTALLERYELTSEVHRLAPGGNPHQALWDTAGSALLLTTLATRVLGEQPETETLLKAAGIPTDRPATPPTATQPSLFDATG</sequence>
<proteinExistence type="predicted"/>
<reference evidence="3" key="2">
    <citation type="submission" date="2020-09" db="EMBL/GenBank/DDBJ databases">
        <authorList>
            <person name="Sun Q."/>
            <person name="Zhou Y."/>
        </authorList>
    </citation>
    <scope>NUCLEOTIDE SEQUENCE</scope>
    <source>
        <strain evidence="3">CGMCC 4.7299</strain>
    </source>
</reference>
<dbReference type="CDD" id="cd06127">
    <property type="entry name" value="DEDDh"/>
    <property type="match status" value="1"/>
</dbReference>
<dbReference type="Gene3D" id="3.30.420.10">
    <property type="entry name" value="Ribonuclease H-like superfamily/Ribonuclease H"/>
    <property type="match status" value="1"/>
</dbReference>
<dbReference type="Pfam" id="PF00929">
    <property type="entry name" value="RNase_T"/>
    <property type="match status" value="1"/>
</dbReference>
<evidence type="ECO:0000256" key="1">
    <source>
        <dbReference type="SAM" id="MobiDB-lite"/>
    </source>
</evidence>
<organism evidence="3 4">
    <name type="scientific">Mangrovihabitans endophyticus</name>
    <dbReference type="NCBI Taxonomy" id="1751298"/>
    <lineage>
        <taxon>Bacteria</taxon>
        <taxon>Bacillati</taxon>
        <taxon>Actinomycetota</taxon>
        <taxon>Actinomycetes</taxon>
        <taxon>Micromonosporales</taxon>
        <taxon>Micromonosporaceae</taxon>
        <taxon>Mangrovihabitans</taxon>
    </lineage>
</organism>
<name>A0A8J3C3W1_9ACTN</name>
<evidence type="ECO:0000259" key="2">
    <source>
        <dbReference type="SMART" id="SM00479"/>
    </source>
</evidence>
<accession>A0A8J3C3W1</accession>
<keyword evidence="4" id="KW-1185">Reference proteome</keyword>
<dbReference type="GO" id="GO:0005829">
    <property type="term" value="C:cytosol"/>
    <property type="evidence" value="ECO:0007669"/>
    <property type="project" value="TreeGrafter"/>
</dbReference>
<dbReference type="PANTHER" id="PTHR30231:SF41">
    <property type="entry name" value="DNA POLYMERASE III SUBUNIT EPSILON"/>
    <property type="match status" value="1"/>
</dbReference>
<dbReference type="InterPro" id="IPR013520">
    <property type="entry name" value="Ribonucl_H"/>
</dbReference>
<dbReference type="RefSeq" id="WP_229716066.1">
    <property type="nucleotide sequence ID" value="NZ_BMMX01000026.1"/>
</dbReference>